<dbReference type="Proteomes" id="UP000821853">
    <property type="component" value="Chromosome 10"/>
</dbReference>
<name>A0A9J6FNX5_HAELO</name>
<organism evidence="1 2">
    <name type="scientific">Haemaphysalis longicornis</name>
    <name type="common">Bush tick</name>
    <dbReference type="NCBI Taxonomy" id="44386"/>
    <lineage>
        <taxon>Eukaryota</taxon>
        <taxon>Metazoa</taxon>
        <taxon>Ecdysozoa</taxon>
        <taxon>Arthropoda</taxon>
        <taxon>Chelicerata</taxon>
        <taxon>Arachnida</taxon>
        <taxon>Acari</taxon>
        <taxon>Parasitiformes</taxon>
        <taxon>Ixodida</taxon>
        <taxon>Ixodoidea</taxon>
        <taxon>Ixodidae</taxon>
        <taxon>Haemaphysalinae</taxon>
        <taxon>Haemaphysalis</taxon>
    </lineage>
</organism>
<comment type="caution">
    <text evidence="1">The sequence shown here is derived from an EMBL/GenBank/DDBJ whole genome shotgun (WGS) entry which is preliminary data.</text>
</comment>
<dbReference type="AlphaFoldDB" id="A0A9J6FNX5"/>
<dbReference type="EMBL" id="JABSTR010000002">
    <property type="protein sequence ID" value="KAH9363708.1"/>
    <property type="molecule type" value="Genomic_DNA"/>
</dbReference>
<protein>
    <submittedName>
        <fullName evidence="1">Uncharacterized protein</fullName>
    </submittedName>
</protein>
<evidence type="ECO:0000313" key="1">
    <source>
        <dbReference type="EMBL" id="KAH9363708.1"/>
    </source>
</evidence>
<gene>
    <name evidence="1" type="ORF">HPB48_002013</name>
</gene>
<sequence>MAGLAREARARDLNCYQRSGTTVAMGASMQGASIPHGGARVFEPAPRPNMSKPFRNLCSRDKAPIGDLADRGVTFDFYSSCLKLPLRKKGTFEKHPGPGMWQRQRYGWRAYFPGPKISAQGRQEFRAHSLHVPFHPHCCQQSCNEASHIPGRSSAKHQNSKRQAQVPALQEFLQTEKRKILRPCETRWLVLYTCVERVLKEWETLRLLLFQDSVEGRIVAAEFILNRMNYSVTGAYFRFMKFVLNFFNRLRKRKATETSSENSRQREPTHPMSAAKFCPAVCSGEG</sequence>
<accession>A0A9J6FNX5</accession>
<dbReference type="OrthoDB" id="6159421at2759"/>
<evidence type="ECO:0000313" key="2">
    <source>
        <dbReference type="Proteomes" id="UP000821853"/>
    </source>
</evidence>
<dbReference type="VEuPathDB" id="VectorBase:HLOH_065351"/>
<proteinExistence type="predicted"/>
<reference evidence="1 2" key="1">
    <citation type="journal article" date="2020" name="Cell">
        <title>Large-Scale Comparative Analyses of Tick Genomes Elucidate Their Genetic Diversity and Vector Capacities.</title>
        <authorList>
            <consortium name="Tick Genome and Microbiome Consortium (TIGMIC)"/>
            <person name="Jia N."/>
            <person name="Wang J."/>
            <person name="Shi W."/>
            <person name="Du L."/>
            <person name="Sun Y."/>
            <person name="Zhan W."/>
            <person name="Jiang J.F."/>
            <person name="Wang Q."/>
            <person name="Zhang B."/>
            <person name="Ji P."/>
            <person name="Bell-Sakyi L."/>
            <person name="Cui X.M."/>
            <person name="Yuan T.T."/>
            <person name="Jiang B.G."/>
            <person name="Yang W.F."/>
            <person name="Lam T.T."/>
            <person name="Chang Q.C."/>
            <person name="Ding S.J."/>
            <person name="Wang X.J."/>
            <person name="Zhu J.G."/>
            <person name="Ruan X.D."/>
            <person name="Zhao L."/>
            <person name="Wei J.T."/>
            <person name="Ye R.Z."/>
            <person name="Que T.C."/>
            <person name="Du C.H."/>
            <person name="Zhou Y.H."/>
            <person name="Cheng J.X."/>
            <person name="Dai P.F."/>
            <person name="Guo W.B."/>
            <person name="Han X.H."/>
            <person name="Huang E.J."/>
            <person name="Li L.F."/>
            <person name="Wei W."/>
            <person name="Gao Y.C."/>
            <person name="Liu J.Z."/>
            <person name="Shao H.Z."/>
            <person name="Wang X."/>
            <person name="Wang C.C."/>
            <person name="Yang T.C."/>
            <person name="Huo Q.B."/>
            <person name="Li W."/>
            <person name="Chen H.Y."/>
            <person name="Chen S.E."/>
            <person name="Zhou L.G."/>
            <person name="Ni X.B."/>
            <person name="Tian J.H."/>
            <person name="Sheng Y."/>
            <person name="Liu T."/>
            <person name="Pan Y.S."/>
            <person name="Xia L.Y."/>
            <person name="Li J."/>
            <person name="Zhao F."/>
            <person name="Cao W.C."/>
        </authorList>
    </citation>
    <scope>NUCLEOTIDE SEQUENCE [LARGE SCALE GENOMIC DNA]</scope>
    <source>
        <strain evidence="1">HaeL-2018</strain>
    </source>
</reference>
<keyword evidence="2" id="KW-1185">Reference proteome</keyword>